<dbReference type="EMBL" id="CM035425">
    <property type="protein sequence ID" value="KAH7331461.1"/>
    <property type="molecule type" value="Genomic_DNA"/>
</dbReference>
<dbReference type="AlphaFoldDB" id="A0A8T2SG84"/>
<dbReference type="PANTHER" id="PTHR33181:SF59">
    <property type="entry name" value="OVATE FAMILY PROTEIN"/>
    <property type="match status" value="1"/>
</dbReference>
<dbReference type="OMA" id="ATCRRKM"/>
<evidence type="ECO:0000313" key="2">
    <source>
        <dbReference type="Proteomes" id="UP000825935"/>
    </source>
</evidence>
<keyword evidence="2" id="KW-1185">Reference proteome</keyword>
<protein>
    <submittedName>
        <fullName evidence="1">Uncharacterized protein</fullName>
    </submittedName>
</protein>
<organism evidence="1 2">
    <name type="scientific">Ceratopteris richardii</name>
    <name type="common">Triangle waterfern</name>
    <dbReference type="NCBI Taxonomy" id="49495"/>
    <lineage>
        <taxon>Eukaryota</taxon>
        <taxon>Viridiplantae</taxon>
        <taxon>Streptophyta</taxon>
        <taxon>Embryophyta</taxon>
        <taxon>Tracheophyta</taxon>
        <taxon>Polypodiopsida</taxon>
        <taxon>Polypodiidae</taxon>
        <taxon>Polypodiales</taxon>
        <taxon>Pteridineae</taxon>
        <taxon>Pteridaceae</taxon>
        <taxon>Parkerioideae</taxon>
        <taxon>Ceratopteris</taxon>
    </lineage>
</organism>
<accession>A0A8T2SG84</accession>
<comment type="caution">
    <text evidence="1">The sequence shown here is derived from an EMBL/GenBank/DDBJ whole genome shotgun (WGS) entry which is preliminary data.</text>
</comment>
<gene>
    <name evidence="1" type="ORF">KP509_20G034700</name>
</gene>
<sequence>MAWLSRFIVGPLRRAWSSTPLIHRPRSRRQNTIDEGFSKLYYHVQSCGYEDVQVMWGMLNPSHEASATCRRKMEVPSFPKCSVI</sequence>
<name>A0A8T2SG84_CERRI</name>
<reference evidence="1" key="1">
    <citation type="submission" date="2021-08" db="EMBL/GenBank/DDBJ databases">
        <title>WGS assembly of Ceratopteris richardii.</title>
        <authorList>
            <person name="Marchant D.B."/>
            <person name="Chen G."/>
            <person name="Jenkins J."/>
            <person name="Shu S."/>
            <person name="Leebens-Mack J."/>
            <person name="Grimwood J."/>
            <person name="Schmutz J."/>
            <person name="Soltis P."/>
            <person name="Soltis D."/>
            <person name="Chen Z.-H."/>
        </authorList>
    </citation>
    <scope>NUCLEOTIDE SEQUENCE</scope>
    <source>
        <strain evidence="1">Whitten #5841</strain>
        <tissue evidence="1">Leaf</tissue>
    </source>
</reference>
<dbReference type="Proteomes" id="UP000825935">
    <property type="component" value="Chromosome 20"/>
</dbReference>
<dbReference type="OrthoDB" id="1858060at2759"/>
<proteinExistence type="predicted"/>
<dbReference type="PANTHER" id="PTHR33181">
    <property type="entry name" value="OS01G0778500 PROTEIN"/>
    <property type="match status" value="1"/>
</dbReference>
<evidence type="ECO:0000313" key="1">
    <source>
        <dbReference type="EMBL" id="KAH7331461.1"/>
    </source>
</evidence>